<accession>A0A1G9XP02</accession>
<dbReference type="SUPFAM" id="SSF53474">
    <property type="entry name" value="alpha/beta-Hydrolases"/>
    <property type="match status" value="1"/>
</dbReference>
<dbReference type="EMBL" id="FNHI01000016">
    <property type="protein sequence ID" value="SDM97905.1"/>
    <property type="molecule type" value="Genomic_DNA"/>
</dbReference>
<keyword evidence="3" id="KW-1185">Reference proteome</keyword>
<dbReference type="AlphaFoldDB" id="A0A1G9XP02"/>
<dbReference type="Pfam" id="PF24585">
    <property type="entry name" value="YunG"/>
    <property type="match status" value="1"/>
</dbReference>
<dbReference type="PANTHER" id="PTHR43798:SF33">
    <property type="entry name" value="HYDROLASE, PUTATIVE (AFU_ORTHOLOGUE AFUA_2G14860)-RELATED"/>
    <property type="match status" value="1"/>
</dbReference>
<dbReference type="RefSeq" id="WP_342029422.1">
    <property type="nucleotide sequence ID" value="NZ_FNHI01000016.1"/>
</dbReference>
<dbReference type="GO" id="GO:0003824">
    <property type="term" value="F:catalytic activity"/>
    <property type="evidence" value="ECO:0007669"/>
    <property type="project" value="UniProtKB-ARBA"/>
</dbReference>
<dbReference type="Proteomes" id="UP000199063">
    <property type="component" value="Unassembled WGS sequence"/>
</dbReference>
<dbReference type="InterPro" id="IPR056238">
    <property type="entry name" value="YunG-like"/>
</dbReference>
<feature type="domain" description="AB hydrolase-1" evidence="1">
    <location>
        <begin position="161"/>
        <end position="272"/>
    </location>
</feature>
<evidence type="ECO:0000313" key="2">
    <source>
        <dbReference type="EMBL" id="SDM97905.1"/>
    </source>
</evidence>
<dbReference type="Pfam" id="PF00561">
    <property type="entry name" value="Abhydrolase_1"/>
    <property type="match status" value="1"/>
</dbReference>
<sequence>MATWLLTDIEQALRQSWSAGTCSPDDLERAPWTSGNPAWGHCDITALVVHDLLGGDLVLGEVRLGGEQHGHHWWNRLPGGLEVDLTREQFRRGQTVTPVRVVERPVGRPLRRGDAYRTLRARVGQRLGALSAATAEEPARHAMRIDGRLLSYLDHGGPGRPLLALHGHFGEARTFDRLARELAPDWRVIAPDQRGHGHSDRPADFSREGYVGDAAALAARLGLENLVVLGHSLGGVNAYQLAARHPGLVTALVVEDIGAEVDDDLSFCLSWPERAPTRAALVRGLAGSAPYLTDAIREYSDGWGLAFAPEDMAASQRRLNGDHWHDWLAGDCPALLIRGTRSDVLGTGHARAMVDRRPRTRLVELEAGHTVHDTAPVEYAAVVRDFLAGL</sequence>
<dbReference type="InterPro" id="IPR000073">
    <property type="entry name" value="AB_hydrolase_1"/>
</dbReference>
<name>A0A1G9XP02_9ACTN</name>
<dbReference type="GO" id="GO:0016020">
    <property type="term" value="C:membrane"/>
    <property type="evidence" value="ECO:0007669"/>
    <property type="project" value="TreeGrafter"/>
</dbReference>
<dbReference type="InterPro" id="IPR029058">
    <property type="entry name" value="AB_hydrolase_fold"/>
</dbReference>
<reference evidence="3" key="1">
    <citation type="submission" date="2016-10" db="EMBL/GenBank/DDBJ databases">
        <authorList>
            <person name="Varghese N."/>
            <person name="Submissions S."/>
        </authorList>
    </citation>
    <scope>NUCLEOTIDE SEQUENCE [LARGE SCALE GENOMIC DNA]</scope>
    <source>
        <strain evidence="3">CGMCC 4.7042</strain>
    </source>
</reference>
<dbReference type="InterPro" id="IPR050266">
    <property type="entry name" value="AB_hydrolase_sf"/>
</dbReference>
<dbReference type="GeneID" id="96657347"/>
<dbReference type="PRINTS" id="PR00111">
    <property type="entry name" value="ABHYDROLASE"/>
</dbReference>
<evidence type="ECO:0000259" key="1">
    <source>
        <dbReference type="Pfam" id="PF00561"/>
    </source>
</evidence>
<evidence type="ECO:0000313" key="3">
    <source>
        <dbReference type="Proteomes" id="UP000199063"/>
    </source>
</evidence>
<dbReference type="Gene3D" id="3.40.50.1820">
    <property type="entry name" value="alpha/beta hydrolase"/>
    <property type="match status" value="1"/>
</dbReference>
<dbReference type="STRING" id="1196353.SAMN05444921_116102"/>
<organism evidence="2 3">
    <name type="scientific">Streptomyces wuyuanensis</name>
    <dbReference type="NCBI Taxonomy" id="1196353"/>
    <lineage>
        <taxon>Bacteria</taxon>
        <taxon>Bacillati</taxon>
        <taxon>Actinomycetota</taxon>
        <taxon>Actinomycetes</taxon>
        <taxon>Kitasatosporales</taxon>
        <taxon>Streptomycetaceae</taxon>
        <taxon>Streptomyces</taxon>
    </lineage>
</organism>
<proteinExistence type="predicted"/>
<dbReference type="PANTHER" id="PTHR43798">
    <property type="entry name" value="MONOACYLGLYCEROL LIPASE"/>
    <property type="match status" value="1"/>
</dbReference>
<gene>
    <name evidence="2" type="ORF">SAMN05444921_116102</name>
</gene>
<protein>
    <submittedName>
        <fullName evidence="2">Pimeloyl-ACP methyl ester carboxylesterase</fullName>
    </submittedName>
</protein>